<feature type="compositionally biased region" description="Basic and acidic residues" evidence="1">
    <location>
        <begin position="14"/>
        <end position="26"/>
    </location>
</feature>
<sequence length="46" mass="4782">MCAASFASQNQARGSDKRTVSSRGKSDEVILASVSEAAAQFHPLDG</sequence>
<feature type="compositionally biased region" description="Polar residues" evidence="1">
    <location>
        <begin position="1"/>
        <end position="13"/>
    </location>
</feature>
<dbReference type="EMBL" id="JX649863">
    <property type="protein sequence ID" value="AGC71138.1"/>
    <property type="molecule type" value="Genomic_DNA"/>
</dbReference>
<dbReference type="AlphaFoldDB" id="L7VVR3"/>
<organism evidence="2">
    <name type="scientific">uncultured bacterium A1Q1_fos_18</name>
    <dbReference type="NCBI Taxonomy" id="1256551"/>
    <lineage>
        <taxon>Bacteria</taxon>
        <taxon>environmental samples</taxon>
    </lineage>
</organism>
<evidence type="ECO:0000256" key="1">
    <source>
        <dbReference type="SAM" id="MobiDB-lite"/>
    </source>
</evidence>
<feature type="region of interest" description="Disordered" evidence="1">
    <location>
        <begin position="1"/>
        <end position="26"/>
    </location>
</feature>
<evidence type="ECO:0000313" key="2">
    <source>
        <dbReference type="EMBL" id="AGC71138.1"/>
    </source>
</evidence>
<proteinExistence type="predicted"/>
<reference evidence="2" key="1">
    <citation type="submission" date="2012-09" db="EMBL/GenBank/DDBJ databases">
        <title>Metagenomic Characterization of a Microbial Community in Wastewater Detects High Levels of Antibiotic Resistance.</title>
        <authorList>
            <person name="Abrams M."/>
            <person name="Caldwell A."/>
            <person name="Vandaei E."/>
            <person name="Lee W."/>
            <person name="Perrott J."/>
            <person name="Khan S.Y."/>
            <person name="Ta J."/>
            <person name="Romero D."/>
            <person name="Nguyen V."/>
            <person name="Pourmand N."/>
            <person name="Ouverney C.C."/>
        </authorList>
    </citation>
    <scope>NUCLEOTIDE SEQUENCE</scope>
</reference>
<protein>
    <submittedName>
        <fullName evidence="2">Uncharacterized protein</fullName>
    </submittedName>
</protein>
<accession>L7VVR3</accession>
<name>L7VVR3_9BACT</name>